<dbReference type="InterPro" id="IPR029069">
    <property type="entry name" value="HotDog_dom_sf"/>
</dbReference>
<dbReference type="SUPFAM" id="SSF54637">
    <property type="entry name" value="Thioesterase/thiol ester dehydrase-isomerase"/>
    <property type="match status" value="1"/>
</dbReference>
<dbReference type="EMBL" id="BJYX01000001">
    <property type="protein sequence ID" value="GEO28648.1"/>
    <property type="molecule type" value="Genomic_DNA"/>
</dbReference>
<comment type="caution">
    <text evidence="2">The sequence shown here is derived from an EMBL/GenBank/DDBJ whole genome shotgun (WGS) entry which is preliminary data.</text>
</comment>
<dbReference type="InterPro" id="IPR006683">
    <property type="entry name" value="Thioestr_dom"/>
</dbReference>
<name>A0A512CWP1_9MICO</name>
<dbReference type="AlphaFoldDB" id="A0A512CWP1"/>
<keyword evidence="3" id="KW-1185">Reference proteome</keyword>
<dbReference type="RefSeq" id="WP_147062900.1">
    <property type="nucleotide sequence ID" value="NZ_BAAARO010000025.1"/>
</dbReference>
<feature type="domain" description="Thioesterase" evidence="1">
    <location>
        <begin position="66"/>
        <end position="144"/>
    </location>
</feature>
<dbReference type="Proteomes" id="UP000321534">
    <property type="component" value="Unassembled WGS sequence"/>
</dbReference>
<dbReference type="Gene3D" id="3.10.129.10">
    <property type="entry name" value="Hotdog Thioesterase"/>
    <property type="match status" value="1"/>
</dbReference>
<evidence type="ECO:0000313" key="3">
    <source>
        <dbReference type="Proteomes" id="UP000321534"/>
    </source>
</evidence>
<dbReference type="CDD" id="cd03443">
    <property type="entry name" value="PaaI_thioesterase"/>
    <property type="match status" value="1"/>
</dbReference>
<reference evidence="2 3" key="1">
    <citation type="submission" date="2019-07" db="EMBL/GenBank/DDBJ databases">
        <title>Whole genome shotgun sequence of Terrabacter aerolatus NBRC 106305.</title>
        <authorList>
            <person name="Hosoyama A."/>
            <person name="Uohara A."/>
            <person name="Ohji S."/>
            <person name="Ichikawa N."/>
        </authorList>
    </citation>
    <scope>NUCLEOTIDE SEQUENCE [LARGE SCALE GENOMIC DNA]</scope>
    <source>
        <strain evidence="2 3">NBRC 106305</strain>
    </source>
</reference>
<sequence>MLSIQERLYPDLPCFGCGPGNGKGLRLQSYPLGDASGETSAETSSEASGGVVATFTPWPEHDNGLGYLNGGIIGTVLDCHSAAAVMLEAERRGWPPLPGADLAYVTAGLDVRYLRPAPLHDAVELRAVVTESDEPQITVAVQLLHDGKVRAEATAVWKRWRPRS</sequence>
<gene>
    <name evidence="2" type="ORF">TAE01_04580</name>
</gene>
<accession>A0A512CWP1</accession>
<evidence type="ECO:0000259" key="1">
    <source>
        <dbReference type="Pfam" id="PF03061"/>
    </source>
</evidence>
<dbReference type="OrthoDB" id="5505920at2"/>
<dbReference type="Pfam" id="PF03061">
    <property type="entry name" value="4HBT"/>
    <property type="match status" value="1"/>
</dbReference>
<proteinExistence type="predicted"/>
<organism evidence="2 3">
    <name type="scientific">Terrabacter aerolatus</name>
    <dbReference type="NCBI Taxonomy" id="422442"/>
    <lineage>
        <taxon>Bacteria</taxon>
        <taxon>Bacillati</taxon>
        <taxon>Actinomycetota</taxon>
        <taxon>Actinomycetes</taxon>
        <taxon>Micrococcales</taxon>
        <taxon>Intrasporangiaceae</taxon>
        <taxon>Terrabacter</taxon>
    </lineage>
</organism>
<evidence type="ECO:0000313" key="2">
    <source>
        <dbReference type="EMBL" id="GEO28648.1"/>
    </source>
</evidence>
<protein>
    <submittedName>
        <fullName evidence="2">Thioesterase</fullName>
    </submittedName>
</protein>